<protein>
    <submittedName>
        <fullName evidence="5">Phage/plasmid primase, P4 family</fullName>
    </submittedName>
</protein>
<evidence type="ECO:0000313" key="6">
    <source>
        <dbReference type="Proteomes" id="UP001164187"/>
    </source>
</evidence>
<evidence type="ECO:0000313" key="5">
    <source>
        <dbReference type="EMBL" id="WAW14096.1"/>
    </source>
</evidence>
<dbReference type="SMART" id="SM00885">
    <property type="entry name" value="D5_N"/>
    <property type="match status" value="1"/>
</dbReference>
<sequence>MRKFHISTANCIGDSSNCIYPNNTEVANRDSFIKAISFDHVCGIFKGSYRSKDNFILSDCIPMDCDNDHSDDEKDWVTPFDVAMAFPNVCFYASYSRNHMKGKAGKSARPRFHVYFPIEEVMYADEYADYKVQIQSEFPYFDDNALDAARFLYGTSNPEVDLYEGKFSIIDFLQEDAFAKLDDKVIESGSRNNTMSHIAGKLIKRFGATDESYKKFMEQADRCDPPLSDGELSTIWNSAKKFGDKVSNQEGYIPPDKYNLVLSLMPEDLSDVGQATVLAREYEDKLRYSPATDFLVYNGSFWEESQPNAQAVAQELTSRQLEEAEIEIQKTIVEMNSNGAWALIVAMGPKKASSQFNNEQARSFEKYELAEMYRKYAIKRRDTKYISAALKEVRPMVQVEQSMLDANEFMLNTPNETINLVTGEQLEHKAEDYITKQTTVSPCEEGKDIWLDALNTFFVDDIELISYVQKIVGLASIGKVYVEALIIAYGEGRNGKSTFWNVVSKVLGTYSGNMSADMLTVGCRRNVKPELAEAKGKRLLIAAELEEGMRMNTSNVKQLCSTDEIFAEKKFKSPFSYVPSHTLVLYTNHLPRVGAVDKGTWRRLIVIPFDAKIEGQNDIKNYTEYLFENAGGAILSWIIEGAKQVINDEYHIDPPKRVQDAILAYKENNDWMKHFLDDCCEIDATFTEKSGELYTAYRAYCLRTGEFTRSAGDFYSVLEIENFQKKKTKKGIIVHGLRLKSEFED</sequence>
<dbReference type="PROSITE" id="PS51206">
    <property type="entry name" value="SF3_HELICASE_1"/>
    <property type="match status" value="1"/>
</dbReference>
<gene>
    <name evidence="5" type="ORF">O0R46_05685</name>
</gene>
<dbReference type="NCBIfam" id="TIGR01613">
    <property type="entry name" value="primase_Cterm"/>
    <property type="match status" value="1"/>
</dbReference>
<dbReference type="Gene3D" id="3.40.50.300">
    <property type="entry name" value="P-loop containing nucleotide triphosphate hydrolases"/>
    <property type="match status" value="1"/>
</dbReference>
<dbReference type="RefSeq" id="WP_269310757.1">
    <property type="nucleotide sequence ID" value="NZ_CP114052.1"/>
</dbReference>
<dbReference type="Pfam" id="PF19263">
    <property type="entry name" value="DUF5906"/>
    <property type="match status" value="1"/>
</dbReference>
<dbReference type="InterPro" id="IPR014820">
    <property type="entry name" value="PriCT_1"/>
</dbReference>
<proteinExistence type="predicted"/>
<accession>A0ABY7JL68</accession>
<dbReference type="Pfam" id="PF08706">
    <property type="entry name" value="D5_N"/>
    <property type="match status" value="1"/>
</dbReference>
<keyword evidence="3" id="KW-0067">ATP-binding</keyword>
<dbReference type="InterPro" id="IPR027417">
    <property type="entry name" value="P-loop_NTPase"/>
</dbReference>
<keyword evidence="1" id="KW-0547">Nucleotide-binding</keyword>
<keyword evidence="6" id="KW-1185">Reference proteome</keyword>
<dbReference type="Proteomes" id="UP001164187">
    <property type="component" value="Chromosome"/>
</dbReference>
<feature type="domain" description="SF3 helicase" evidence="4">
    <location>
        <begin position="463"/>
        <end position="622"/>
    </location>
</feature>
<keyword evidence="2" id="KW-0378">Hydrolase</keyword>
<dbReference type="PANTHER" id="PTHR35372:SF2">
    <property type="entry name" value="SF3 HELICASE DOMAIN-CONTAINING PROTEIN"/>
    <property type="match status" value="1"/>
</dbReference>
<dbReference type="PANTHER" id="PTHR35372">
    <property type="entry name" value="ATP BINDING PROTEIN-RELATED"/>
    <property type="match status" value="1"/>
</dbReference>
<dbReference type="EMBL" id="CP114052">
    <property type="protein sequence ID" value="WAW14096.1"/>
    <property type="molecule type" value="Genomic_DNA"/>
</dbReference>
<dbReference type="Pfam" id="PF08708">
    <property type="entry name" value="PriCT_1"/>
    <property type="match status" value="1"/>
</dbReference>
<evidence type="ECO:0000256" key="1">
    <source>
        <dbReference type="ARBA" id="ARBA00022741"/>
    </source>
</evidence>
<dbReference type="InterPro" id="IPR014818">
    <property type="entry name" value="Phage/plasmid_primase_P4_C"/>
</dbReference>
<organism evidence="5 6">
    <name type="scientific">Peptostreptococcus equinus</name>
    <dbReference type="NCBI Taxonomy" id="3003601"/>
    <lineage>
        <taxon>Bacteria</taxon>
        <taxon>Bacillati</taxon>
        <taxon>Bacillota</taxon>
        <taxon>Clostridia</taxon>
        <taxon>Peptostreptococcales</taxon>
        <taxon>Peptostreptococcaceae</taxon>
        <taxon>Peptostreptococcus</taxon>
    </lineage>
</organism>
<evidence type="ECO:0000256" key="2">
    <source>
        <dbReference type="ARBA" id="ARBA00022801"/>
    </source>
</evidence>
<reference evidence="5" key="1">
    <citation type="submission" date="2022-12" db="EMBL/GenBank/DDBJ databases">
        <title>Peptostreptococcus.</title>
        <authorList>
            <person name="Lee S.H."/>
        </authorList>
    </citation>
    <scope>NUCLEOTIDE SEQUENCE</scope>
    <source>
        <strain evidence="5">CBA3647</strain>
    </source>
</reference>
<dbReference type="InterPro" id="IPR045455">
    <property type="entry name" value="NrS-1_pol-like_helicase"/>
</dbReference>
<dbReference type="InterPro" id="IPR014015">
    <property type="entry name" value="Helicase_SF3_DNA-vir"/>
</dbReference>
<dbReference type="SMART" id="SM00942">
    <property type="entry name" value="PriCT_1"/>
    <property type="match status" value="1"/>
</dbReference>
<name>A0ABY7JL68_9FIRM</name>
<dbReference type="InterPro" id="IPR006500">
    <property type="entry name" value="Helicase_put_C_phage/plasmid"/>
</dbReference>
<dbReference type="SUPFAM" id="SSF52540">
    <property type="entry name" value="P-loop containing nucleoside triphosphate hydrolases"/>
    <property type="match status" value="1"/>
</dbReference>
<evidence type="ECO:0000256" key="3">
    <source>
        <dbReference type="ARBA" id="ARBA00022840"/>
    </source>
</evidence>
<dbReference type="InterPro" id="IPR051620">
    <property type="entry name" value="ORF904-like_C"/>
</dbReference>
<evidence type="ECO:0000259" key="4">
    <source>
        <dbReference type="PROSITE" id="PS51206"/>
    </source>
</evidence>